<gene>
    <name evidence="1" type="ORF">Fadolivirus_1_598</name>
</gene>
<evidence type="ECO:0000313" key="1">
    <source>
        <dbReference type="EMBL" id="QKF94056.1"/>
    </source>
</evidence>
<keyword evidence="2" id="KW-1185">Reference proteome</keyword>
<protein>
    <submittedName>
        <fullName evidence="1">Uncharacterized protein</fullName>
    </submittedName>
</protein>
<proteinExistence type="predicted"/>
<accession>A0A7D3V7L3</accession>
<dbReference type="EMBL" id="MT418680">
    <property type="protein sequence ID" value="QKF94056.1"/>
    <property type="molecule type" value="Genomic_DNA"/>
</dbReference>
<evidence type="ECO:0000313" key="2">
    <source>
        <dbReference type="Proteomes" id="UP001162001"/>
    </source>
</evidence>
<organism evidence="1 2">
    <name type="scientific">Fadolivirus FV1/VV64</name>
    <dbReference type="NCBI Taxonomy" id="3070911"/>
    <lineage>
        <taxon>Viruses</taxon>
        <taxon>Varidnaviria</taxon>
        <taxon>Bamfordvirae</taxon>
        <taxon>Nucleocytoviricota</taxon>
        <taxon>Megaviricetes</taxon>
        <taxon>Imitervirales</taxon>
        <taxon>Mimiviridae</taxon>
        <taxon>Klosneuvirinae</taxon>
        <taxon>Fadolivirus</taxon>
        <taxon>Fadolivirus algeromassiliense</taxon>
    </lineage>
</organism>
<dbReference type="Proteomes" id="UP001162001">
    <property type="component" value="Segment"/>
</dbReference>
<reference evidence="1 2" key="1">
    <citation type="submission" date="2020-04" db="EMBL/GenBank/DDBJ databases">
        <title>Advantages and limits of metagenomic assembly and binning of a giant virus.</title>
        <authorList>
            <person name="Schulz F."/>
            <person name="Andreani J."/>
            <person name="Francis R."/>
            <person name="Boudjemaa H."/>
            <person name="Bou Khalil J.Y."/>
            <person name="Lee J."/>
            <person name="La Scola B."/>
            <person name="Woyke T."/>
        </authorList>
    </citation>
    <scope>NUCLEOTIDE SEQUENCE [LARGE SCALE GENOMIC DNA]</scope>
    <source>
        <strain evidence="1 2">FV1/VV64</strain>
    </source>
</reference>
<name>A0A7D3V7L3_9VIRU</name>
<sequence length="225" mass="26557">MGITNSTISSHNIIMYDIKQTIKDLLYNYSIWTDSTKCQNLETLYRNKLIKLTDEQLIKISLSIGYKFDKQVNKQKICETIVNHFKKRVALLQYINENIEKCADMISRAKNGPICKNVNAYVDDFFKCNTIPQALWIDKEEYREIINRKKSTDRIESLIGWVDDLEEHYNKSLKRLLKIIKLIRNEIDNTVTPSDFDAIEQYTRKIVDNMNRFCETYYLLAINSS</sequence>